<sequence>MEYEFKQGLTGEREARLSMGHEAFGRLLTEELGRPERVSELLETLMRTDGLAERRIGLGEWTLTLELGEILLSHNALGIAEEQELDPEVELYDQESEACCGLEDLCQLLESWQQFLGR</sequence>
<comment type="caution">
    <text evidence="2">The sequence shown here is derived from an EMBL/GenBank/DDBJ whole genome shotgun (WGS) entry which is preliminary data.</text>
</comment>
<dbReference type="RefSeq" id="WP_136853943.1">
    <property type="nucleotide sequence ID" value="NZ_SWCI01000010.1"/>
</dbReference>
<organism evidence="2 3">
    <name type="scientific">Ferrimonas sediminicola</name>
    <dbReference type="NCBI Taxonomy" id="2569538"/>
    <lineage>
        <taxon>Bacteria</taxon>
        <taxon>Pseudomonadati</taxon>
        <taxon>Pseudomonadota</taxon>
        <taxon>Gammaproteobacteria</taxon>
        <taxon>Alteromonadales</taxon>
        <taxon>Ferrimonadaceae</taxon>
        <taxon>Ferrimonas</taxon>
    </lineage>
</organism>
<evidence type="ECO:0000313" key="3">
    <source>
        <dbReference type="Proteomes" id="UP000305674"/>
    </source>
</evidence>
<evidence type="ECO:0000313" key="2">
    <source>
        <dbReference type="EMBL" id="TKB48054.1"/>
    </source>
</evidence>
<dbReference type="EMBL" id="SWCI01000010">
    <property type="protein sequence ID" value="TKB48054.1"/>
    <property type="molecule type" value="Genomic_DNA"/>
</dbReference>
<dbReference type="OrthoDB" id="5739292at2"/>
<gene>
    <name evidence="2" type="ORF">FCL40_14105</name>
</gene>
<reference evidence="2 3" key="1">
    <citation type="submission" date="2019-04" db="EMBL/GenBank/DDBJ databases">
        <authorList>
            <person name="Hwang J.C."/>
        </authorList>
    </citation>
    <scope>NUCLEOTIDE SEQUENCE [LARGE SCALE GENOMIC DNA]</scope>
    <source>
        <strain evidence="2 3">IMCC35001</strain>
    </source>
</reference>
<dbReference type="Pfam" id="PF06062">
    <property type="entry name" value="UPF0231"/>
    <property type="match status" value="1"/>
</dbReference>
<name>A0A4U1BAZ2_9GAMM</name>
<keyword evidence="3" id="KW-1185">Reference proteome</keyword>
<dbReference type="Proteomes" id="UP000305674">
    <property type="component" value="Unassembled WGS sequence"/>
</dbReference>
<evidence type="ECO:0000256" key="1">
    <source>
        <dbReference type="ARBA" id="ARBA00005367"/>
    </source>
</evidence>
<accession>A0A4U1BAZ2</accession>
<protein>
    <submittedName>
        <fullName evidence="2">Uncharacterized protein</fullName>
    </submittedName>
</protein>
<dbReference type="AlphaFoldDB" id="A0A4U1BAZ2"/>
<proteinExistence type="inferred from homology"/>
<dbReference type="InterPro" id="IPR008249">
    <property type="entry name" value="UPF0231"/>
</dbReference>
<comment type="similarity">
    <text evidence="1">Belongs to the UPF0231 family.</text>
</comment>